<dbReference type="InterPro" id="IPR009030">
    <property type="entry name" value="Growth_fac_rcpt_cys_sf"/>
</dbReference>
<keyword evidence="10" id="KW-1185">Reference proteome</keyword>
<keyword evidence="7" id="KW-0812">Transmembrane</keyword>
<keyword evidence="7" id="KW-0472">Membrane</keyword>
<dbReference type="Gene3D" id="2.70.130.10">
    <property type="entry name" value="Mannose-6-phosphate receptor binding domain"/>
    <property type="match status" value="1"/>
</dbReference>
<feature type="domain" description="MRH" evidence="9">
    <location>
        <begin position="648"/>
        <end position="846"/>
    </location>
</feature>
<evidence type="ECO:0000256" key="8">
    <source>
        <dbReference type="SAM" id="SignalP"/>
    </source>
</evidence>
<evidence type="ECO:0000313" key="11">
    <source>
        <dbReference type="RefSeq" id="XP_014663682.1"/>
    </source>
</evidence>
<keyword evidence="5" id="KW-1015">Disulfide bond</keyword>
<evidence type="ECO:0000256" key="4">
    <source>
        <dbReference type="ARBA" id="ARBA00022729"/>
    </source>
</evidence>
<evidence type="ECO:0000259" key="9">
    <source>
        <dbReference type="PROSITE" id="PS51914"/>
    </source>
</evidence>
<evidence type="ECO:0000256" key="2">
    <source>
        <dbReference type="ARBA" id="ARBA00007627"/>
    </source>
</evidence>
<evidence type="ECO:0000256" key="6">
    <source>
        <dbReference type="ARBA" id="ARBA00023180"/>
    </source>
</evidence>
<evidence type="ECO:0000256" key="3">
    <source>
        <dbReference type="ARBA" id="ARBA00022475"/>
    </source>
</evidence>
<dbReference type="PROSITE" id="PS51914">
    <property type="entry name" value="MRH"/>
    <property type="match status" value="1"/>
</dbReference>
<accession>A0ABM1DUR1</accession>
<dbReference type="Pfam" id="PF23087">
    <property type="entry name" value="MRH_ELAPOR1_9th"/>
    <property type="match status" value="1"/>
</dbReference>
<dbReference type="Pfam" id="PF23032">
    <property type="entry name" value="GBD_ELAPOR1-like_3rd"/>
    <property type="match status" value="1"/>
</dbReference>
<dbReference type="RefSeq" id="XP_014663682.1">
    <property type="nucleotide sequence ID" value="XM_014808196.1"/>
</dbReference>
<proteinExistence type="inferred from homology"/>
<dbReference type="InterPro" id="IPR044865">
    <property type="entry name" value="MRH_dom"/>
</dbReference>
<gene>
    <name evidence="11" type="primary">LOC106806309</name>
</gene>
<dbReference type="InterPro" id="IPR009011">
    <property type="entry name" value="Man6P_isomerase_rcpt-bd_dom_sf"/>
</dbReference>
<feature type="signal peptide" evidence="8">
    <location>
        <begin position="1"/>
        <end position="23"/>
    </location>
</feature>
<keyword evidence="4 8" id="KW-0732">Signal</keyword>
<evidence type="ECO:0000256" key="5">
    <source>
        <dbReference type="ARBA" id="ARBA00023157"/>
    </source>
</evidence>
<evidence type="ECO:0000256" key="1">
    <source>
        <dbReference type="ARBA" id="ARBA00004251"/>
    </source>
</evidence>
<dbReference type="InterPro" id="IPR056607">
    <property type="entry name" value="Elapor1/2_MRH"/>
</dbReference>
<sequence>MHFSNWRMKTIAVLISLLTALNGLESALPTCKESDFHYEFTECDASGGRWRVQVPKPGVCNNGTPKPPVRGRDCSFSCEPGQYLDVQGDQDCHGCPKGTYSLGGGVRFESWDELPDGFRVVSDSFESAMDDDSWDGMAAVMKDENCTLSSWQPRGDFISSTADLCSQSLVYTARLVKPGKVTYTYQFTDSDVIFNFLVQNDECRSYTDSAKWPRHTGEGEWNTAEVLLKSGQNILSWKTIGINFDTKRTPKPVLIKRIEISGVAYTSECTPCANGTFADAEGFTECKACPVNTFSHHGADACTPCSDKEYAPEEAASCVARPWCTKRDYFETHTPCDENKETQVMYKWIEPNICLDEAEGAAKLPTSGSKTECGPCNPGMQYVNGSVCEFCPTDQFSDGKRPCQPCPASTAPDYGLNYKWWNSMPPYMSADCFTLDTTGCATPEGWQLAGDRVHSGLGHADDVYLVLSLQLNGFRSARALSKLTEVGRVSFVFELHCTADCYLYFIQDKSTVIESWSGNQGKQQFSYAIYDGETKLLHWAFTKTNLEQAYASNGDKNYQHTNDRVIIYSITVTNTLQGGADECQPCPRGSATDGCIPCPPGNYIDSNTTRCVECAPGTVVQEAEAYDIDSCKPCGPGTLTKDHLSCYSDCKLTLPGGNMFDFSPLQGYHTLQGATLFTASGTKYFHMFNLSLCGSPDKHVVHCTNNVTVGTENVEEEETGEGVDAPICRTTVIPQKSHDGDYLLSAQSVSLGEYLVAVTDQPKFQSMSAAKAPLDVSKDLGSVHFYFHSVSATQACPDGRRSVISLHCNESYEAKGQIRMPGNCPDGTCDGCTFHFHWITKYACPICADEDYNIMKGECKNGKQEIHRLKASECIEAEAPQITTQECSVLPMQVQIVIAVAIGVGVLLVGLLVYFWKKNRKLEYKYSRLMQGSSGKEGELPAAETCAIDDDEEEQYDSIEFSNSQGNKLLNKLSKSFKGKESFDNPFESIKLSEKTPVLS</sequence>
<name>A0ABM1DUR1_PRICU</name>
<evidence type="ECO:0000256" key="7">
    <source>
        <dbReference type="SAM" id="Phobius"/>
    </source>
</evidence>
<dbReference type="Gene3D" id="2.10.50.10">
    <property type="entry name" value="Tumor Necrosis Factor Receptor, subunit A, domain 2"/>
    <property type="match status" value="1"/>
</dbReference>
<reference evidence="11" key="1">
    <citation type="submission" date="2025-08" db="UniProtKB">
        <authorList>
            <consortium name="RefSeq"/>
        </authorList>
    </citation>
    <scope>IDENTIFICATION</scope>
</reference>
<dbReference type="GeneID" id="106806309"/>
<dbReference type="Pfam" id="PF23091">
    <property type="entry name" value="TNFR_ELAPOR1_6th"/>
    <property type="match status" value="1"/>
</dbReference>
<keyword evidence="6" id="KW-0325">Glycoprotein</keyword>
<dbReference type="Pfam" id="PF07699">
    <property type="entry name" value="Ephrin_rec_like"/>
    <property type="match status" value="1"/>
</dbReference>
<dbReference type="InterPro" id="IPR056609">
    <property type="entry name" value="Elapor1-like_3rd"/>
</dbReference>
<dbReference type="InterPro" id="IPR056608">
    <property type="entry name" value="Elapor1/2_GBD"/>
</dbReference>
<dbReference type="SUPFAM" id="SSF57184">
    <property type="entry name" value="Growth factor receptor domain"/>
    <property type="match status" value="1"/>
</dbReference>
<feature type="transmembrane region" description="Helical" evidence="7">
    <location>
        <begin position="896"/>
        <end position="916"/>
    </location>
</feature>
<evidence type="ECO:0000313" key="10">
    <source>
        <dbReference type="Proteomes" id="UP000695022"/>
    </source>
</evidence>
<dbReference type="InterPro" id="IPR039181">
    <property type="entry name" value="Elapor1/2"/>
</dbReference>
<dbReference type="InterPro" id="IPR056610">
    <property type="entry name" value="Elapor1/2_TNFR-like"/>
</dbReference>
<dbReference type="SMART" id="SM01411">
    <property type="entry name" value="Ephrin_rec_like"/>
    <property type="match status" value="4"/>
</dbReference>
<keyword evidence="3" id="KW-1003">Cell membrane</keyword>
<organism evidence="10 11">
    <name type="scientific">Priapulus caudatus</name>
    <name type="common">Priapulid worm</name>
    <dbReference type="NCBI Taxonomy" id="37621"/>
    <lineage>
        <taxon>Eukaryota</taxon>
        <taxon>Metazoa</taxon>
        <taxon>Ecdysozoa</taxon>
        <taxon>Scalidophora</taxon>
        <taxon>Priapulida</taxon>
        <taxon>Priapulimorpha</taxon>
        <taxon>Priapulimorphida</taxon>
        <taxon>Priapulidae</taxon>
        <taxon>Priapulus</taxon>
    </lineage>
</organism>
<comment type="similarity">
    <text evidence="2">Belongs to the ELAPOR family.</text>
</comment>
<dbReference type="Pfam" id="PF23031">
    <property type="entry name" value="GBD_ELAPOR1"/>
    <property type="match status" value="1"/>
</dbReference>
<dbReference type="InterPro" id="IPR011641">
    <property type="entry name" value="Tyr-kin_ephrin_A/B_rcpt-like"/>
</dbReference>
<feature type="chain" id="PRO_5045349713" evidence="8">
    <location>
        <begin position="24"/>
        <end position="1000"/>
    </location>
</feature>
<dbReference type="PANTHER" id="PTHR22727:SF15">
    <property type="entry name" value="MRH DOMAIN-CONTAINING PROTEIN"/>
    <property type="match status" value="1"/>
</dbReference>
<dbReference type="Proteomes" id="UP000695022">
    <property type="component" value="Unplaced"/>
</dbReference>
<protein>
    <submittedName>
        <fullName evidence="11">UPF0577 protein KIAA1324-like isoform X1</fullName>
    </submittedName>
</protein>
<keyword evidence="7" id="KW-1133">Transmembrane helix</keyword>
<comment type="subcellular location">
    <subcellularLocation>
        <location evidence="1">Cell membrane</location>
        <topology evidence="1">Single-pass type I membrane protein</topology>
    </subcellularLocation>
</comment>
<dbReference type="SUPFAM" id="SSF50911">
    <property type="entry name" value="Mannose 6-phosphate receptor domain"/>
    <property type="match status" value="1"/>
</dbReference>
<dbReference type="PANTHER" id="PTHR22727">
    <property type="entry name" value="PROTEIN CBG13728"/>
    <property type="match status" value="1"/>
</dbReference>